<dbReference type="PROSITE" id="PS00676">
    <property type="entry name" value="SIGMA54_INTERACT_2"/>
    <property type="match status" value="1"/>
</dbReference>
<dbReference type="OrthoDB" id="9771372at2"/>
<dbReference type="Pfam" id="PF25601">
    <property type="entry name" value="AAA_lid_14"/>
    <property type="match status" value="1"/>
</dbReference>
<evidence type="ECO:0000313" key="7">
    <source>
        <dbReference type="EMBL" id="PCK18585.1"/>
    </source>
</evidence>
<dbReference type="Gene3D" id="3.40.50.300">
    <property type="entry name" value="P-loop containing nucleotide triphosphate hydrolases"/>
    <property type="match status" value="1"/>
</dbReference>
<evidence type="ECO:0000256" key="2">
    <source>
        <dbReference type="ARBA" id="ARBA00022840"/>
    </source>
</evidence>
<dbReference type="InterPro" id="IPR058031">
    <property type="entry name" value="AAA_lid_NorR"/>
</dbReference>
<name>A0A2A5IMP4_BACPU</name>
<dbReference type="Gene3D" id="1.10.8.60">
    <property type="match status" value="1"/>
</dbReference>
<reference evidence="7 8" key="1">
    <citation type="submission" date="2017-06" db="EMBL/GenBank/DDBJ databases">
        <title>Draft Genome Sequence of Bacillus sp Strain 36R Isolated from saline sediment at Atanasia, Sonora, Mexico.</title>
        <authorList>
            <person name="Sanchez Diaz R."/>
            <person name="Quiroz Macias M.E."/>
            <person name="Ibarra Gamez J.C."/>
            <person name="Enciso Ibarra J."/>
            <person name="Gomez Gil B."/>
            <person name="Galaviz Silva L."/>
        </authorList>
    </citation>
    <scope>NUCLEOTIDE SEQUENCE [LARGE SCALE GENOMIC DNA]</scope>
    <source>
        <strain evidence="7 8">36R_ATNSAL</strain>
    </source>
</reference>
<gene>
    <name evidence="7" type="ORF">CEY02_18740</name>
</gene>
<dbReference type="SUPFAM" id="SSF52540">
    <property type="entry name" value="P-loop containing nucleoside triphosphate hydrolases"/>
    <property type="match status" value="1"/>
</dbReference>
<dbReference type="InterPro" id="IPR003593">
    <property type="entry name" value="AAA+_ATPase"/>
</dbReference>
<evidence type="ECO:0000313" key="8">
    <source>
        <dbReference type="Proteomes" id="UP000228754"/>
    </source>
</evidence>
<dbReference type="InterPro" id="IPR002078">
    <property type="entry name" value="Sigma_54_int"/>
</dbReference>
<organism evidence="7 8">
    <name type="scientific">Bacillus pumilus</name>
    <name type="common">Bacillus mesentericus</name>
    <dbReference type="NCBI Taxonomy" id="1408"/>
    <lineage>
        <taxon>Bacteria</taxon>
        <taxon>Bacillati</taxon>
        <taxon>Bacillota</taxon>
        <taxon>Bacilli</taxon>
        <taxon>Bacillales</taxon>
        <taxon>Bacillaceae</taxon>
        <taxon>Bacillus</taxon>
    </lineage>
</organism>
<dbReference type="GO" id="GO:0005524">
    <property type="term" value="F:ATP binding"/>
    <property type="evidence" value="ECO:0007669"/>
    <property type="project" value="UniProtKB-KW"/>
</dbReference>
<evidence type="ECO:0000256" key="1">
    <source>
        <dbReference type="ARBA" id="ARBA00022741"/>
    </source>
</evidence>
<dbReference type="CDD" id="cd00009">
    <property type="entry name" value="AAA"/>
    <property type="match status" value="1"/>
</dbReference>
<dbReference type="FunFam" id="3.40.50.300:FF:000006">
    <property type="entry name" value="DNA-binding transcriptional regulator NtrC"/>
    <property type="match status" value="1"/>
</dbReference>
<dbReference type="SUPFAM" id="SSF46689">
    <property type="entry name" value="Homeodomain-like"/>
    <property type="match status" value="1"/>
</dbReference>
<proteinExistence type="predicted"/>
<protein>
    <submittedName>
        <fullName evidence="7">Sigma-54-dependent Fis family transcriptional regulator</fullName>
    </submittedName>
</protein>
<dbReference type="InterPro" id="IPR009057">
    <property type="entry name" value="Homeodomain-like_sf"/>
</dbReference>
<keyword evidence="4" id="KW-0238">DNA-binding</keyword>
<comment type="caution">
    <text evidence="7">The sequence shown here is derived from an EMBL/GenBank/DDBJ whole genome shotgun (WGS) entry which is preliminary data.</text>
</comment>
<dbReference type="Gene3D" id="3.30.450.40">
    <property type="match status" value="1"/>
</dbReference>
<keyword evidence="1" id="KW-0547">Nucleotide-binding</keyword>
<keyword evidence="2" id="KW-0067">ATP-binding</keyword>
<dbReference type="PANTHER" id="PTHR32071">
    <property type="entry name" value="TRANSCRIPTIONAL REGULATORY PROTEIN"/>
    <property type="match status" value="1"/>
</dbReference>
<dbReference type="Pfam" id="PF02954">
    <property type="entry name" value="HTH_8"/>
    <property type="match status" value="1"/>
</dbReference>
<dbReference type="Pfam" id="PF01590">
    <property type="entry name" value="GAF"/>
    <property type="match status" value="1"/>
</dbReference>
<dbReference type="AlphaFoldDB" id="A0A2A5IMP4"/>
<accession>A0A2A5IMP4</accession>
<dbReference type="InterPro" id="IPR025662">
    <property type="entry name" value="Sigma_54_int_dom_ATP-bd_1"/>
</dbReference>
<dbReference type="Pfam" id="PF00158">
    <property type="entry name" value="Sigma54_activat"/>
    <property type="match status" value="1"/>
</dbReference>
<dbReference type="SMART" id="SM00382">
    <property type="entry name" value="AAA"/>
    <property type="match status" value="1"/>
</dbReference>
<dbReference type="InterPro" id="IPR027417">
    <property type="entry name" value="P-loop_NTPase"/>
</dbReference>
<evidence type="ECO:0000256" key="4">
    <source>
        <dbReference type="ARBA" id="ARBA00023125"/>
    </source>
</evidence>
<feature type="domain" description="Sigma-54 factor interaction" evidence="6">
    <location>
        <begin position="286"/>
        <end position="511"/>
    </location>
</feature>
<evidence type="ECO:0000259" key="6">
    <source>
        <dbReference type="PROSITE" id="PS50045"/>
    </source>
</evidence>
<dbReference type="PRINTS" id="PR01590">
    <property type="entry name" value="HTHFIS"/>
</dbReference>
<dbReference type="Gene3D" id="1.10.10.60">
    <property type="entry name" value="Homeodomain-like"/>
    <property type="match status" value="1"/>
</dbReference>
<dbReference type="InterPro" id="IPR029016">
    <property type="entry name" value="GAF-like_dom_sf"/>
</dbReference>
<dbReference type="InterPro" id="IPR002197">
    <property type="entry name" value="HTH_Fis"/>
</dbReference>
<evidence type="ECO:0000256" key="5">
    <source>
        <dbReference type="ARBA" id="ARBA00023163"/>
    </source>
</evidence>
<dbReference type="InterPro" id="IPR025943">
    <property type="entry name" value="Sigma_54_int_dom_ATP-bd_2"/>
</dbReference>
<evidence type="ECO:0000256" key="3">
    <source>
        <dbReference type="ARBA" id="ARBA00023015"/>
    </source>
</evidence>
<dbReference type="Proteomes" id="UP000228754">
    <property type="component" value="Unassembled WGS sequence"/>
</dbReference>
<dbReference type="GO" id="GO:0043565">
    <property type="term" value="F:sequence-specific DNA binding"/>
    <property type="evidence" value="ECO:0007669"/>
    <property type="project" value="InterPro"/>
</dbReference>
<dbReference type="PROSITE" id="PS00675">
    <property type="entry name" value="SIGMA54_INTERACT_1"/>
    <property type="match status" value="1"/>
</dbReference>
<dbReference type="InterPro" id="IPR003018">
    <property type="entry name" value="GAF"/>
</dbReference>
<dbReference type="EMBL" id="NKHG01000118">
    <property type="protein sequence ID" value="PCK18585.1"/>
    <property type="molecule type" value="Genomic_DNA"/>
</dbReference>
<keyword evidence="5" id="KW-0804">Transcription</keyword>
<dbReference type="PROSITE" id="PS50045">
    <property type="entry name" value="SIGMA54_INTERACT_4"/>
    <property type="match status" value="1"/>
</dbReference>
<sequence>MEEEVFLTYSALPNRNSLISKSYFRCEKANLKKNRLVAQNLTPYDKKKLYQKNQLFLENSIKVFEEHLRFYLQNTGHSVSLMDAKGRVLYDFQEIDCVQKNKVSEIGVNWSESHRGTNAVGIVLIEKAPMIVKGHEHFYPEHSALNCAASPIFTKKEGFKGVVNIYRHSEVFDPVSFSIATMAARLIQNRLDEQYQQQQYSYLEQELETILDKYQAPIISISPSHRILKANRAALSILGNDCVGEDFYPDQSLKTEIISSRSNPNWETKIIYQTQKRHTQYIFSDIKGRCPKLRKQISLAKKVAEFDLPVLVLGESGTGKELVSQSIHSISSRSHKPFIAVNCAAIPENLVESELFGYAKGAFTGADQKGKEGKFLAANGGTIFLDEIGDMNLSAQSVLLRVLQEKIVTPIGGTKTIPIDVRIIAATNKDLLEEIKKGTFRADLYYRLKGITLRLPSLSERSDVLELAEEFLKTTSFSAKVLSAQAKRKIEQYYWPGNIRELHSVLTQAVFFSDSQTIDEKDIQIEVLSKPEKSRILSLEESEKRTIEDVLDYCNWNIQKSAKLLGITRNRLYRKIKLYSIKKN</sequence>
<dbReference type="GO" id="GO:0006355">
    <property type="term" value="P:regulation of DNA-templated transcription"/>
    <property type="evidence" value="ECO:0007669"/>
    <property type="project" value="InterPro"/>
</dbReference>
<keyword evidence="3" id="KW-0805">Transcription regulation</keyword>